<gene>
    <name evidence="2" type="ORF">PHMEG_00027759</name>
</gene>
<comment type="caution">
    <text evidence="2">The sequence shown here is derived from an EMBL/GenBank/DDBJ whole genome shotgun (WGS) entry which is preliminary data.</text>
</comment>
<evidence type="ECO:0000313" key="2">
    <source>
        <dbReference type="EMBL" id="OWZ00947.1"/>
    </source>
</evidence>
<name>A0A225V866_9STRA</name>
<proteinExistence type="predicted"/>
<sequence>MDAWASVARKLKGLEDFTKAELTGKSAQARFNVLIDQEKTGKYIRDEAVSRLKKRKEQPDETYAETSQPHKVTVLDIMREDNEKERVLRVTQWEQEQEMMRQQKEAELNDRKEEREFRLHLARLENEKFKTLLQLAKLKSGGEITSMDCDNDDGTAAKSRHP</sequence>
<dbReference type="AlphaFoldDB" id="A0A225V866"/>
<dbReference type="EMBL" id="NBNE01007214">
    <property type="protein sequence ID" value="OWZ00947.1"/>
    <property type="molecule type" value="Genomic_DNA"/>
</dbReference>
<reference evidence="3" key="1">
    <citation type="submission" date="2017-03" db="EMBL/GenBank/DDBJ databases">
        <title>Phytopthora megakarya and P. palmivora, two closely related causual agents of cacao black pod achieved similar genome size and gene model numbers by different mechanisms.</title>
        <authorList>
            <person name="Ali S."/>
            <person name="Shao J."/>
            <person name="Larry D.J."/>
            <person name="Kronmiller B."/>
            <person name="Shen D."/>
            <person name="Strem M.D."/>
            <person name="Melnick R.L."/>
            <person name="Guiltinan M.J."/>
            <person name="Tyler B.M."/>
            <person name="Meinhardt L.W."/>
            <person name="Bailey B.A."/>
        </authorList>
    </citation>
    <scope>NUCLEOTIDE SEQUENCE [LARGE SCALE GENOMIC DNA]</scope>
    <source>
        <strain evidence="3">zdho120</strain>
    </source>
</reference>
<organism evidence="2 3">
    <name type="scientific">Phytophthora megakarya</name>
    <dbReference type="NCBI Taxonomy" id="4795"/>
    <lineage>
        <taxon>Eukaryota</taxon>
        <taxon>Sar</taxon>
        <taxon>Stramenopiles</taxon>
        <taxon>Oomycota</taxon>
        <taxon>Peronosporomycetes</taxon>
        <taxon>Peronosporales</taxon>
        <taxon>Peronosporaceae</taxon>
        <taxon>Phytophthora</taxon>
    </lineage>
</organism>
<keyword evidence="3" id="KW-1185">Reference proteome</keyword>
<evidence type="ECO:0000313" key="3">
    <source>
        <dbReference type="Proteomes" id="UP000198211"/>
    </source>
</evidence>
<feature type="region of interest" description="Disordered" evidence="1">
    <location>
        <begin position="141"/>
        <end position="162"/>
    </location>
</feature>
<dbReference type="OrthoDB" id="128796at2759"/>
<accession>A0A225V866</accession>
<dbReference type="Proteomes" id="UP000198211">
    <property type="component" value="Unassembled WGS sequence"/>
</dbReference>
<protein>
    <submittedName>
        <fullName evidence="2">Uncharacterized protein</fullName>
    </submittedName>
</protein>
<evidence type="ECO:0000256" key="1">
    <source>
        <dbReference type="SAM" id="MobiDB-lite"/>
    </source>
</evidence>